<protein>
    <submittedName>
        <fullName evidence="4">Sulfotransferase family cytosolic 1B member 1</fullName>
    </submittedName>
</protein>
<dbReference type="PANTHER" id="PTHR11783">
    <property type="entry name" value="SULFOTRANSFERASE SULT"/>
    <property type="match status" value="1"/>
</dbReference>
<reference evidence="4" key="1">
    <citation type="submission" date="2021-10" db="EMBL/GenBank/DDBJ databases">
        <title>Tropical sea cucumber genome reveals ecological adaptation and Cuvierian tubules defense mechanism.</title>
        <authorList>
            <person name="Chen T."/>
        </authorList>
    </citation>
    <scope>NUCLEOTIDE SEQUENCE</scope>
    <source>
        <strain evidence="4">Nanhai2018</strain>
        <tissue evidence="4">Muscle</tissue>
    </source>
</reference>
<comment type="similarity">
    <text evidence="1">Belongs to the sulfotransferase 1 family.</text>
</comment>
<sequence>MDGDVIAGAPFWVYQDEYALPILTSPEIIEEFRKLDLRHDDVFIVTYPKSGTHWMQEIVHLIFADGHSDRVTANERRIVVEMVDVKSPDLVPQGVPGFRLMKDSPSPRVFSTHVQCPLLPEQIWKKRCRVIYVYRHPKDVIVSFYNFHLKLYNTFGGIKAVDSPVQFDHFFKTVTSGQIEYGMWMDHVKQYCKYKDEPNFLFVSYEDMKTDLHLIVKKVAKFLNRELDNEAMKRILHGASFSTMKENFRKDSMANEALEKNNVDLNVFLNKGEVSQWKERFTAEQNDTFDKAFKTKMRSCELTKRYVLEEAKL</sequence>
<feature type="domain" description="Sulfotransferase" evidence="3">
    <location>
        <begin position="40"/>
        <end position="299"/>
    </location>
</feature>
<proteinExistence type="inferred from homology"/>
<organism evidence="4 5">
    <name type="scientific">Holothuria leucospilota</name>
    <name type="common">Black long sea cucumber</name>
    <name type="synonym">Mertensiothuria leucospilota</name>
    <dbReference type="NCBI Taxonomy" id="206669"/>
    <lineage>
        <taxon>Eukaryota</taxon>
        <taxon>Metazoa</taxon>
        <taxon>Echinodermata</taxon>
        <taxon>Eleutherozoa</taxon>
        <taxon>Echinozoa</taxon>
        <taxon>Holothuroidea</taxon>
        <taxon>Aspidochirotacea</taxon>
        <taxon>Aspidochirotida</taxon>
        <taxon>Holothuriidae</taxon>
        <taxon>Holothuria</taxon>
    </lineage>
</organism>
<name>A0A9Q0YMW6_HOLLE</name>
<evidence type="ECO:0000313" key="4">
    <source>
        <dbReference type="EMBL" id="KAJ8024255.1"/>
    </source>
</evidence>
<dbReference type="InterPro" id="IPR027417">
    <property type="entry name" value="P-loop_NTPase"/>
</dbReference>
<keyword evidence="5" id="KW-1185">Reference proteome</keyword>
<dbReference type="OrthoDB" id="205623at2759"/>
<dbReference type="SUPFAM" id="SSF52540">
    <property type="entry name" value="P-loop containing nucleoside triphosphate hydrolases"/>
    <property type="match status" value="1"/>
</dbReference>
<dbReference type="EMBL" id="JAIZAY010000019">
    <property type="protein sequence ID" value="KAJ8024255.1"/>
    <property type="molecule type" value="Genomic_DNA"/>
</dbReference>
<keyword evidence="2" id="KW-0808">Transferase</keyword>
<evidence type="ECO:0000256" key="2">
    <source>
        <dbReference type="ARBA" id="ARBA00022679"/>
    </source>
</evidence>
<accession>A0A9Q0YMW6</accession>
<comment type="caution">
    <text evidence="4">The sequence shown here is derived from an EMBL/GenBank/DDBJ whole genome shotgun (WGS) entry which is preliminary data.</text>
</comment>
<dbReference type="GO" id="GO:0008146">
    <property type="term" value="F:sulfotransferase activity"/>
    <property type="evidence" value="ECO:0007669"/>
    <property type="project" value="InterPro"/>
</dbReference>
<dbReference type="InterPro" id="IPR000863">
    <property type="entry name" value="Sulfotransferase_dom"/>
</dbReference>
<gene>
    <name evidence="4" type="ORF">HOLleu_36938</name>
</gene>
<dbReference type="AlphaFoldDB" id="A0A9Q0YMW6"/>
<evidence type="ECO:0000259" key="3">
    <source>
        <dbReference type="Pfam" id="PF00685"/>
    </source>
</evidence>
<evidence type="ECO:0000256" key="1">
    <source>
        <dbReference type="ARBA" id="ARBA00005771"/>
    </source>
</evidence>
<dbReference type="Pfam" id="PF00685">
    <property type="entry name" value="Sulfotransfer_1"/>
    <property type="match status" value="1"/>
</dbReference>
<evidence type="ECO:0000313" key="5">
    <source>
        <dbReference type="Proteomes" id="UP001152320"/>
    </source>
</evidence>
<dbReference type="Proteomes" id="UP001152320">
    <property type="component" value="Chromosome 19"/>
</dbReference>
<dbReference type="Gene3D" id="3.40.50.300">
    <property type="entry name" value="P-loop containing nucleotide triphosphate hydrolases"/>
    <property type="match status" value="1"/>
</dbReference>